<feature type="transmembrane region" description="Helical" evidence="8">
    <location>
        <begin position="217"/>
        <end position="237"/>
    </location>
</feature>
<dbReference type="GO" id="GO:0016758">
    <property type="term" value="F:hexosyltransferase activity"/>
    <property type="evidence" value="ECO:0007669"/>
    <property type="project" value="InterPro"/>
</dbReference>
<evidence type="ECO:0008006" key="11">
    <source>
        <dbReference type="Google" id="ProtNLM"/>
    </source>
</evidence>
<name>A0A811G893_CORDP</name>
<evidence type="ECO:0000256" key="2">
    <source>
        <dbReference type="ARBA" id="ARBA00022475"/>
    </source>
</evidence>
<evidence type="ECO:0000313" key="10">
    <source>
        <dbReference type="Proteomes" id="UP000480222"/>
    </source>
</evidence>
<evidence type="ECO:0000256" key="6">
    <source>
        <dbReference type="ARBA" id="ARBA00023136"/>
    </source>
</evidence>
<dbReference type="Proteomes" id="UP000480222">
    <property type="component" value="Unassembled WGS sequence"/>
</dbReference>
<accession>A0A811G893</accession>
<feature type="transmembrane region" description="Helical" evidence="8">
    <location>
        <begin position="186"/>
        <end position="210"/>
    </location>
</feature>
<feature type="transmembrane region" description="Helical" evidence="8">
    <location>
        <begin position="288"/>
        <end position="308"/>
    </location>
</feature>
<keyword evidence="6 8" id="KW-0472">Membrane</keyword>
<keyword evidence="4 8" id="KW-0812">Transmembrane</keyword>
<evidence type="ECO:0000256" key="4">
    <source>
        <dbReference type="ARBA" id="ARBA00022692"/>
    </source>
</evidence>
<feature type="transmembrane region" description="Helical" evidence="8">
    <location>
        <begin position="116"/>
        <end position="139"/>
    </location>
</feature>
<comment type="caution">
    <text evidence="9">The sequence shown here is derived from an EMBL/GenBank/DDBJ whole genome shotgun (WGS) entry which is preliminary data.</text>
</comment>
<evidence type="ECO:0000256" key="1">
    <source>
        <dbReference type="ARBA" id="ARBA00004651"/>
    </source>
</evidence>
<protein>
    <recommendedName>
        <fullName evidence="11">DUF2029 domain-containing protein</fullName>
    </recommendedName>
</protein>
<keyword evidence="3" id="KW-0808">Transferase</keyword>
<feature type="transmembrane region" description="Helical" evidence="8">
    <location>
        <begin position="354"/>
        <end position="373"/>
    </location>
</feature>
<keyword evidence="2" id="KW-1003">Cell membrane</keyword>
<keyword evidence="5 8" id="KW-1133">Transmembrane helix</keyword>
<feature type="transmembrane region" description="Helical" evidence="8">
    <location>
        <begin position="146"/>
        <end position="166"/>
    </location>
</feature>
<evidence type="ECO:0000256" key="7">
    <source>
        <dbReference type="ARBA" id="ARBA00024033"/>
    </source>
</evidence>
<dbReference type="GO" id="GO:0005886">
    <property type="term" value="C:plasma membrane"/>
    <property type="evidence" value="ECO:0007669"/>
    <property type="project" value="UniProtKB-SubCell"/>
</dbReference>
<dbReference type="AlphaFoldDB" id="A0A811G893"/>
<proteinExistence type="inferred from homology"/>
<evidence type="ECO:0000256" key="8">
    <source>
        <dbReference type="SAM" id="Phobius"/>
    </source>
</evidence>
<organism evidence="9 10">
    <name type="scientific">Corynebacterium diphtheriae</name>
    <dbReference type="NCBI Taxonomy" id="1717"/>
    <lineage>
        <taxon>Bacteria</taxon>
        <taxon>Bacillati</taxon>
        <taxon>Actinomycetota</taxon>
        <taxon>Actinomycetes</taxon>
        <taxon>Mycobacteriales</taxon>
        <taxon>Corynebacteriaceae</taxon>
        <taxon>Corynebacterium</taxon>
    </lineage>
</organism>
<evidence type="ECO:0000256" key="3">
    <source>
        <dbReference type="ARBA" id="ARBA00022679"/>
    </source>
</evidence>
<gene>
    <name evidence="9" type="ORF">CIP107547_02402</name>
</gene>
<comment type="subcellular location">
    <subcellularLocation>
        <location evidence="1">Cell membrane</location>
        <topology evidence="1">Multi-pass membrane protein</topology>
    </subcellularLocation>
</comment>
<dbReference type="Pfam" id="PF09594">
    <property type="entry name" value="GT87"/>
    <property type="match status" value="1"/>
</dbReference>
<dbReference type="InterPro" id="IPR018584">
    <property type="entry name" value="GT87"/>
</dbReference>
<sequence length="422" mass="45980">MSFLPRLWRGVILISMRFTWLWALVVGIASAVRVHFSAQPDDWASLWIAARMVADGKTEHLYALDPNDFASFSGDVWPAYAAEISELAPYAHPFVHNPLVAYLLTPLTLLSFEQSVLLLAACNGVAVVAFAAACLKLWGSFDATKLVAASLVIWLSLPVQLSLWIGQTTPIIIALTVVGLALRRPWLAGFLLSCAVLVKLTPVILIPVMLLWRRRAALWAAGWTAAWAIASVVLVPWTTLRDWFTTLRWLGSKTLVAPVNQSVDSVVAQWSEPGKAEMLVEVRDAGEAVVWKLLICAVIAVVFAWAMWSSRRWRYHLAVTVVACTVTAMASIVWSHYTMLAFLPLIGAGVVTRYQWVRIAAMLPVVLLLPPLGEVFDPESTPLAFVGNGLGAMLAGVVIVVVAVGLQKDLKPDVGGLRSVTG</sequence>
<dbReference type="EMBL" id="CADDAV010000033">
    <property type="protein sequence ID" value="CAB0623204.1"/>
    <property type="molecule type" value="Genomic_DNA"/>
</dbReference>
<comment type="similarity">
    <text evidence="7">Belongs to the glycosyltransferase 87 family.</text>
</comment>
<feature type="transmembrane region" description="Helical" evidence="8">
    <location>
        <begin position="385"/>
        <end position="406"/>
    </location>
</feature>
<evidence type="ECO:0000256" key="5">
    <source>
        <dbReference type="ARBA" id="ARBA00022989"/>
    </source>
</evidence>
<feature type="transmembrane region" description="Helical" evidence="8">
    <location>
        <begin position="315"/>
        <end position="334"/>
    </location>
</feature>
<evidence type="ECO:0000313" key="9">
    <source>
        <dbReference type="EMBL" id="CAB0623204.1"/>
    </source>
</evidence>
<reference evidence="9 10" key="1">
    <citation type="submission" date="2020-02" db="EMBL/GenBank/DDBJ databases">
        <authorList>
            <person name="Brisse S."/>
        </authorList>
    </citation>
    <scope>NUCLEOTIDE SEQUENCE [LARGE SCALE GENOMIC DNA]</scope>
    <source>
        <strain evidence="9">CIP107547</strain>
    </source>
</reference>